<feature type="region of interest" description="Disordered" evidence="1">
    <location>
        <begin position="1"/>
        <end position="21"/>
    </location>
</feature>
<gene>
    <name evidence="2" type="ORF">GLP40_26425</name>
</gene>
<reference evidence="2 3" key="1">
    <citation type="submission" date="2019-11" db="EMBL/GenBank/DDBJ databases">
        <title>Nocardia sp. nov. CT2-14 isolated from soil.</title>
        <authorList>
            <person name="Kanchanasin P."/>
            <person name="Tanasupawat S."/>
            <person name="Yuki M."/>
            <person name="Kudo T."/>
        </authorList>
    </citation>
    <scope>NUCLEOTIDE SEQUENCE [LARGE SCALE GENOMIC DNA]</scope>
    <source>
        <strain evidence="2 3">CT2-14</strain>
    </source>
</reference>
<comment type="caution">
    <text evidence="2">The sequence shown here is derived from an EMBL/GenBank/DDBJ whole genome shotgun (WGS) entry which is preliminary data.</text>
</comment>
<sequence length="69" mass="7469">MLRVAERATARTKLPPRPPASAITASQITLRGVAGMAPIPHVLQRISGDRFDEVIDMWMWPSSANDAAA</sequence>
<dbReference type="Proteomes" id="UP000432464">
    <property type="component" value="Unassembled WGS sequence"/>
</dbReference>
<evidence type="ECO:0000313" key="2">
    <source>
        <dbReference type="EMBL" id="MTE16289.1"/>
    </source>
</evidence>
<organism evidence="2 3">
    <name type="scientific">Nocardia aurantiaca</name>
    <dbReference type="NCBI Taxonomy" id="2675850"/>
    <lineage>
        <taxon>Bacteria</taxon>
        <taxon>Bacillati</taxon>
        <taxon>Actinomycetota</taxon>
        <taxon>Actinomycetes</taxon>
        <taxon>Mycobacteriales</taxon>
        <taxon>Nocardiaceae</taxon>
        <taxon>Nocardia</taxon>
    </lineage>
</organism>
<dbReference type="AlphaFoldDB" id="A0A6I3L8V1"/>
<dbReference type="RefSeq" id="WP_154790735.1">
    <property type="nucleotide sequence ID" value="NZ_WMBB01000014.1"/>
</dbReference>
<accession>A0A6I3L8V1</accession>
<dbReference type="EMBL" id="WMBB01000014">
    <property type="protein sequence ID" value="MTE16289.1"/>
    <property type="molecule type" value="Genomic_DNA"/>
</dbReference>
<evidence type="ECO:0000256" key="1">
    <source>
        <dbReference type="SAM" id="MobiDB-lite"/>
    </source>
</evidence>
<proteinExistence type="predicted"/>
<protein>
    <submittedName>
        <fullName evidence="2">Uncharacterized protein</fullName>
    </submittedName>
</protein>
<name>A0A6I3L8V1_9NOCA</name>
<evidence type="ECO:0000313" key="3">
    <source>
        <dbReference type="Proteomes" id="UP000432464"/>
    </source>
</evidence>
<keyword evidence="3" id="KW-1185">Reference proteome</keyword>